<keyword evidence="3" id="KW-1185">Reference proteome</keyword>
<reference evidence="2" key="1">
    <citation type="journal article" date="2014" name="Int. J. Syst. Evol. Microbiol.">
        <title>Complete genome sequence of Corynebacterium casei LMG S-19264T (=DSM 44701T), isolated from a smear-ripened cheese.</title>
        <authorList>
            <consortium name="US DOE Joint Genome Institute (JGI-PGF)"/>
            <person name="Walter F."/>
            <person name="Albersmeier A."/>
            <person name="Kalinowski J."/>
            <person name="Ruckert C."/>
        </authorList>
    </citation>
    <scope>NUCLEOTIDE SEQUENCE</scope>
    <source>
        <strain evidence="2">VKM Ac-1321</strain>
    </source>
</reference>
<evidence type="ECO:0000313" key="2">
    <source>
        <dbReference type="EMBL" id="GLL08153.1"/>
    </source>
</evidence>
<gene>
    <name evidence="2" type="ORF">GCM10017581_099130</name>
</gene>
<accession>A0A9W6KUZ8</accession>
<dbReference type="AlphaFoldDB" id="A0A9W6KUZ8"/>
<proteinExistence type="predicted"/>
<comment type="caution">
    <text evidence="2">The sequence shown here is derived from an EMBL/GenBank/DDBJ whole genome shotgun (WGS) entry which is preliminary data.</text>
</comment>
<name>A0A9W6KUZ8_9ACTN</name>
<organism evidence="2 3">
    <name type="scientific">Dactylosporangium matsuzakiense</name>
    <dbReference type="NCBI Taxonomy" id="53360"/>
    <lineage>
        <taxon>Bacteria</taxon>
        <taxon>Bacillati</taxon>
        <taxon>Actinomycetota</taxon>
        <taxon>Actinomycetes</taxon>
        <taxon>Micromonosporales</taxon>
        <taxon>Micromonosporaceae</taxon>
        <taxon>Dactylosporangium</taxon>
    </lineage>
</organism>
<dbReference type="EMBL" id="BSFP01000129">
    <property type="protein sequence ID" value="GLL08153.1"/>
    <property type="molecule type" value="Genomic_DNA"/>
</dbReference>
<protein>
    <submittedName>
        <fullName evidence="2">Uncharacterized protein</fullName>
    </submittedName>
</protein>
<evidence type="ECO:0000313" key="3">
    <source>
        <dbReference type="Proteomes" id="UP001143480"/>
    </source>
</evidence>
<feature type="region of interest" description="Disordered" evidence="1">
    <location>
        <begin position="42"/>
        <end position="82"/>
    </location>
</feature>
<dbReference type="Proteomes" id="UP001143480">
    <property type="component" value="Unassembled WGS sequence"/>
</dbReference>
<sequence>MSPKCQTWRLVTNSRRVGAALYPVQSGNVAAQGRPECAAFEGGDVHSGFDTGAAQGEGPDHSSQGTQHRNVPAPGPVTSGAS</sequence>
<evidence type="ECO:0000256" key="1">
    <source>
        <dbReference type="SAM" id="MobiDB-lite"/>
    </source>
</evidence>
<reference evidence="2" key="2">
    <citation type="submission" date="2023-01" db="EMBL/GenBank/DDBJ databases">
        <authorList>
            <person name="Sun Q."/>
            <person name="Evtushenko L."/>
        </authorList>
    </citation>
    <scope>NUCLEOTIDE SEQUENCE</scope>
    <source>
        <strain evidence="2">VKM Ac-1321</strain>
    </source>
</reference>